<dbReference type="EMBL" id="BLLF01008256">
    <property type="protein sequence ID" value="GFH33308.1"/>
    <property type="molecule type" value="Genomic_DNA"/>
</dbReference>
<proteinExistence type="predicted"/>
<evidence type="ECO:0000313" key="1">
    <source>
        <dbReference type="EMBL" id="GFH33308.1"/>
    </source>
</evidence>
<gene>
    <name evidence="1" type="ORF">HaLaN_32658</name>
</gene>
<protein>
    <submittedName>
        <fullName evidence="1">Uncharacterized protein</fullName>
    </submittedName>
</protein>
<reference evidence="1 2" key="1">
    <citation type="submission" date="2020-02" db="EMBL/GenBank/DDBJ databases">
        <title>Draft genome sequence of Haematococcus lacustris strain NIES-144.</title>
        <authorList>
            <person name="Morimoto D."/>
            <person name="Nakagawa S."/>
            <person name="Yoshida T."/>
            <person name="Sawayama S."/>
        </authorList>
    </citation>
    <scope>NUCLEOTIDE SEQUENCE [LARGE SCALE GENOMIC DNA]</scope>
    <source>
        <strain evidence="1 2">NIES-144</strain>
    </source>
</reference>
<keyword evidence="2" id="KW-1185">Reference proteome</keyword>
<comment type="caution">
    <text evidence="1">The sequence shown here is derived from an EMBL/GenBank/DDBJ whole genome shotgun (WGS) entry which is preliminary data.</text>
</comment>
<accession>A0A6A0AL23</accession>
<evidence type="ECO:0000313" key="2">
    <source>
        <dbReference type="Proteomes" id="UP000485058"/>
    </source>
</evidence>
<dbReference type="AlphaFoldDB" id="A0A6A0AL23"/>
<organism evidence="1 2">
    <name type="scientific">Haematococcus lacustris</name>
    <name type="common">Green alga</name>
    <name type="synonym">Haematococcus pluvialis</name>
    <dbReference type="NCBI Taxonomy" id="44745"/>
    <lineage>
        <taxon>Eukaryota</taxon>
        <taxon>Viridiplantae</taxon>
        <taxon>Chlorophyta</taxon>
        <taxon>core chlorophytes</taxon>
        <taxon>Chlorophyceae</taxon>
        <taxon>CS clade</taxon>
        <taxon>Chlamydomonadales</taxon>
        <taxon>Haematococcaceae</taxon>
        <taxon>Haematococcus</taxon>
    </lineage>
</organism>
<sequence length="74" mass="8331">WQQEVWGVDPSWLADALRAVLARLHQLEYSQVVCVVRSLAILDTDTWAARGHTPVAAELVHTLNTQPQRRAALM</sequence>
<name>A0A6A0AL23_HAELA</name>
<feature type="non-terminal residue" evidence="1">
    <location>
        <position position="1"/>
    </location>
</feature>
<feature type="non-terminal residue" evidence="1">
    <location>
        <position position="74"/>
    </location>
</feature>
<dbReference type="Proteomes" id="UP000485058">
    <property type="component" value="Unassembled WGS sequence"/>
</dbReference>